<keyword evidence="1" id="KW-0812">Transmembrane</keyword>
<reference evidence="3" key="2">
    <citation type="journal article" date="2015" name="Data Brief">
        <title>Shoot transcriptome of the giant reed, Arundo donax.</title>
        <authorList>
            <person name="Barrero R.A."/>
            <person name="Guerrero F.D."/>
            <person name="Moolhuijzen P."/>
            <person name="Goolsby J.A."/>
            <person name="Tidwell J."/>
            <person name="Bellgard S.E."/>
            <person name="Bellgard M.I."/>
        </authorList>
    </citation>
    <scope>NUCLEOTIDE SEQUENCE</scope>
    <source>
        <tissue evidence="3">Shoot tissue taken approximately 20 cm above the soil surface</tissue>
    </source>
</reference>
<sequence length="88" mass="9883">MYILHIFLLLLCDHCHTIFVIVNFFFFCVSSDDSEGSKPSTPHISKLHIHNIISPNPNSPNELAQASVNKSNTLSFAHKSSKVYNPEV</sequence>
<evidence type="ECO:0000256" key="1">
    <source>
        <dbReference type="SAM" id="Phobius"/>
    </source>
</evidence>
<dbReference type="AlphaFoldDB" id="A0A0A9GRY1"/>
<keyword evidence="1" id="KW-1133">Transmembrane helix</keyword>
<keyword evidence="2" id="KW-0732">Signal</keyword>
<feature type="transmembrane region" description="Helical" evidence="1">
    <location>
        <begin position="6"/>
        <end position="29"/>
    </location>
</feature>
<feature type="chain" id="PRO_5002065198" evidence="2">
    <location>
        <begin position="18"/>
        <end position="88"/>
    </location>
</feature>
<organism evidence="3">
    <name type="scientific">Arundo donax</name>
    <name type="common">Giant reed</name>
    <name type="synonym">Donax arundinaceus</name>
    <dbReference type="NCBI Taxonomy" id="35708"/>
    <lineage>
        <taxon>Eukaryota</taxon>
        <taxon>Viridiplantae</taxon>
        <taxon>Streptophyta</taxon>
        <taxon>Embryophyta</taxon>
        <taxon>Tracheophyta</taxon>
        <taxon>Spermatophyta</taxon>
        <taxon>Magnoliopsida</taxon>
        <taxon>Liliopsida</taxon>
        <taxon>Poales</taxon>
        <taxon>Poaceae</taxon>
        <taxon>PACMAD clade</taxon>
        <taxon>Arundinoideae</taxon>
        <taxon>Arundineae</taxon>
        <taxon>Arundo</taxon>
    </lineage>
</organism>
<proteinExistence type="predicted"/>
<dbReference type="EMBL" id="GBRH01172590">
    <property type="protein sequence ID" value="JAE25306.1"/>
    <property type="molecule type" value="Transcribed_RNA"/>
</dbReference>
<protein>
    <submittedName>
        <fullName evidence="3">Uncharacterized protein</fullName>
    </submittedName>
</protein>
<reference evidence="3" key="1">
    <citation type="submission" date="2014-09" db="EMBL/GenBank/DDBJ databases">
        <authorList>
            <person name="Magalhaes I.L.F."/>
            <person name="Oliveira U."/>
            <person name="Santos F.R."/>
            <person name="Vidigal T.H.D.A."/>
            <person name="Brescovit A.D."/>
            <person name="Santos A.J."/>
        </authorList>
    </citation>
    <scope>NUCLEOTIDE SEQUENCE</scope>
    <source>
        <tissue evidence="3">Shoot tissue taken approximately 20 cm above the soil surface</tissue>
    </source>
</reference>
<accession>A0A0A9GRY1</accession>
<evidence type="ECO:0000313" key="3">
    <source>
        <dbReference type="EMBL" id="JAE25306.1"/>
    </source>
</evidence>
<feature type="signal peptide" evidence="2">
    <location>
        <begin position="1"/>
        <end position="17"/>
    </location>
</feature>
<name>A0A0A9GRY1_ARUDO</name>
<evidence type="ECO:0000256" key="2">
    <source>
        <dbReference type="SAM" id="SignalP"/>
    </source>
</evidence>
<keyword evidence="1" id="KW-0472">Membrane</keyword>